<evidence type="ECO:0000313" key="2">
    <source>
        <dbReference type="Proteomes" id="UP001500909"/>
    </source>
</evidence>
<sequence>MSDTPTLPVGVLLLADEHAPYGLRGVGEAPTLSSTPAVLSAIRVATGPALTKTPVRPEHLTGT</sequence>
<name>A0ABP3LDR3_9ACTN</name>
<protein>
    <submittedName>
        <fullName evidence="1">Uncharacterized protein</fullName>
    </submittedName>
</protein>
<organism evidence="1 2">
    <name type="scientific">Streptomyces olivaceiscleroticus</name>
    <dbReference type="NCBI Taxonomy" id="68245"/>
    <lineage>
        <taxon>Bacteria</taxon>
        <taxon>Bacillati</taxon>
        <taxon>Actinomycetota</taxon>
        <taxon>Actinomycetes</taxon>
        <taxon>Kitasatosporales</taxon>
        <taxon>Streptomycetaceae</taxon>
        <taxon>Streptomyces</taxon>
    </lineage>
</organism>
<evidence type="ECO:0000313" key="1">
    <source>
        <dbReference type="EMBL" id="GAA0496077.1"/>
    </source>
</evidence>
<gene>
    <name evidence="1" type="ORF">GCM10010361_71890</name>
</gene>
<comment type="caution">
    <text evidence="1">The sequence shown here is derived from an EMBL/GenBank/DDBJ whole genome shotgun (WGS) entry which is preliminary data.</text>
</comment>
<proteinExistence type="predicted"/>
<dbReference type="EMBL" id="BAAABY010000056">
    <property type="protein sequence ID" value="GAA0496077.1"/>
    <property type="molecule type" value="Genomic_DNA"/>
</dbReference>
<dbReference type="Proteomes" id="UP001500909">
    <property type="component" value="Unassembled WGS sequence"/>
</dbReference>
<dbReference type="InterPro" id="IPR037165">
    <property type="entry name" value="AldOxase/xan_DH_Mopterin-bd_sf"/>
</dbReference>
<dbReference type="Gene3D" id="3.30.365.10">
    <property type="entry name" value="Aldehyde oxidase/xanthine dehydrogenase, molybdopterin binding domain"/>
    <property type="match status" value="1"/>
</dbReference>
<accession>A0ABP3LDR3</accession>
<reference evidence="2" key="1">
    <citation type="journal article" date="2019" name="Int. J. Syst. Evol. Microbiol.">
        <title>The Global Catalogue of Microorganisms (GCM) 10K type strain sequencing project: providing services to taxonomists for standard genome sequencing and annotation.</title>
        <authorList>
            <consortium name="The Broad Institute Genomics Platform"/>
            <consortium name="The Broad Institute Genome Sequencing Center for Infectious Disease"/>
            <person name="Wu L."/>
            <person name="Ma J."/>
        </authorList>
    </citation>
    <scope>NUCLEOTIDE SEQUENCE [LARGE SCALE GENOMIC DNA]</scope>
    <source>
        <strain evidence="2">JCM 4805</strain>
    </source>
</reference>
<dbReference type="SUPFAM" id="SSF56003">
    <property type="entry name" value="Molybdenum cofactor-binding domain"/>
    <property type="match status" value="1"/>
</dbReference>
<keyword evidence="2" id="KW-1185">Reference proteome</keyword>